<evidence type="ECO:0000256" key="10">
    <source>
        <dbReference type="ARBA" id="ARBA00023136"/>
    </source>
</evidence>
<evidence type="ECO:0000256" key="4">
    <source>
        <dbReference type="ARBA" id="ARBA00022741"/>
    </source>
</evidence>
<reference evidence="18 19" key="1">
    <citation type="submission" date="2012-06" db="EMBL/GenBank/DDBJ databases">
        <title>Finished chromosome of genome of Cylindrospermum stagnale PCC 7417.</title>
        <authorList>
            <consortium name="US DOE Joint Genome Institute"/>
            <person name="Gugger M."/>
            <person name="Coursin T."/>
            <person name="Rippka R."/>
            <person name="Tandeau De Marsac N."/>
            <person name="Huntemann M."/>
            <person name="Wei C.-L."/>
            <person name="Han J."/>
            <person name="Detter J.C."/>
            <person name="Han C."/>
            <person name="Tapia R."/>
            <person name="Chen A."/>
            <person name="Kyrpides N."/>
            <person name="Mavromatis K."/>
            <person name="Markowitz V."/>
            <person name="Szeto E."/>
            <person name="Ivanova N."/>
            <person name="Pagani I."/>
            <person name="Pati A."/>
            <person name="Goodwin L."/>
            <person name="Nordberg H.P."/>
            <person name="Cantor M.N."/>
            <person name="Hua S.X."/>
            <person name="Woyke T."/>
            <person name="Kerfeld C.A."/>
        </authorList>
    </citation>
    <scope>NUCLEOTIDE SEQUENCE [LARGE SCALE GENOMIC DNA]</scope>
    <source>
        <strain evidence="18 19">PCC 7417</strain>
    </source>
</reference>
<evidence type="ECO:0000256" key="1">
    <source>
        <dbReference type="ARBA" id="ARBA00004170"/>
    </source>
</evidence>
<dbReference type="RefSeq" id="WP_015209816.1">
    <property type="nucleotide sequence ID" value="NC_019757.1"/>
</dbReference>
<dbReference type="InterPro" id="IPR050053">
    <property type="entry name" value="ATPase_alpha/beta_chains"/>
</dbReference>
<dbReference type="PANTHER" id="PTHR15184:SF71">
    <property type="entry name" value="ATP SYNTHASE SUBUNIT BETA, MITOCHONDRIAL"/>
    <property type="match status" value="1"/>
</dbReference>
<dbReference type="PROSITE" id="PS00152">
    <property type="entry name" value="ATPASE_ALPHA_BETA"/>
    <property type="match status" value="1"/>
</dbReference>
<feature type="domain" description="AAA+ ATPase" evidence="17">
    <location>
        <begin position="154"/>
        <end position="346"/>
    </location>
</feature>
<dbReference type="STRING" id="56107.Cylst_4496"/>
<dbReference type="Proteomes" id="UP000010475">
    <property type="component" value="Chromosome"/>
</dbReference>
<dbReference type="InterPro" id="IPR000194">
    <property type="entry name" value="ATPase_F1/V1/A1_a/bsu_nucl-bd"/>
</dbReference>
<proteinExistence type="inferred from homology"/>
<keyword evidence="11 16" id="KW-0139">CF(1)</keyword>
<feature type="binding site" evidence="16">
    <location>
        <begin position="162"/>
        <end position="169"/>
    </location>
    <ligand>
        <name>ATP</name>
        <dbReference type="ChEBI" id="CHEBI:30616"/>
    </ligand>
</feature>
<dbReference type="SUPFAM" id="SSF47917">
    <property type="entry name" value="C-terminal domain of alpha and beta subunits of F1 ATP synthase"/>
    <property type="match status" value="1"/>
</dbReference>
<keyword evidence="4 16" id="KW-0547">Nucleotide-binding</keyword>
<dbReference type="FunFam" id="1.10.1140.10:FF:000001">
    <property type="entry name" value="ATP synthase subunit beta"/>
    <property type="match status" value="1"/>
</dbReference>
<dbReference type="CDD" id="cd18110">
    <property type="entry name" value="ATP-synt_F1_beta_C"/>
    <property type="match status" value="1"/>
</dbReference>
<dbReference type="GO" id="GO:0045259">
    <property type="term" value="C:proton-transporting ATP synthase complex"/>
    <property type="evidence" value="ECO:0007669"/>
    <property type="project" value="UniProtKB-KW"/>
</dbReference>
<keyword evidence="12 16" id="KW-0066">ATP synthesis</keyword>
<dbReference type="Pfam" id="PF02874">
    <property type="entry name" value="ATP-synt_ab_N"/>
    <property type="match status" value="1"/>
</dbReference>
<evidence type="ECO:0000256" key="8">
    <source>
        <dbReference type="ARBA" id="ARBA00023065"/>
    </source>
</evidence>
<keyword evidence="3 16" id="KW-0813">Transport</keyword>
<comment type="similarity">
    <text evidence="2 16">Belongs to the ATPase alpha/beta chains family.</text>
</comment>
<gene>
    <name evidence="16" type="primary">atpD</name>
    <name evidence="16" type="synonym">atpB</name>
    <name evidence="18" type="ORF">Cylst_4496</name>
</gene>
<dbReference type="SUPFAM" id="SSF50615">
    <property type="entry name" value="N-terminal domain of alpha and beta subunits of F1 ATP synthase"/>
    <property type="match status" value="1"/>
</dbReference>
<dbReference type="InterPro" id="IPR027417">
    <property type="entry name" value="P-loop_NTPase"/>
</dbReference>
<evidence type="ECO:0000256" key="9">
    <source>
        <dbReference type="ARBA" id="ARBA00023078"/>
    </source>
</evidence>
<dbReference type="HAMAP" id="MF_01347">
    <property type="entry name" value="ATP_synth_beta_bact"/>
    <property type="match status" value="1"/>
</dbReference>
<evidence type="ECO:0000256" key="11">
    <source>
        <dbReference type="ARBA" id="ARBA00023196"/>
    </source>
</evidence>
<evidence type="ECO:0000256" key="3">
    <source>
        <dbReference type="ARBA" id="ARBA00022448"/>
    </source>
</evidence>
<dbReference type="SUPFAM" id="SSF52540">
    <property type="entry name" value="P-loop containing nucleoside triphosphate hydrolases"/>
    <property type="match status" value="1"/>
</dbReference>
<dbReference type="OrthoDB" id="9801639at2"/>
<name>K9X1T4_9NOST</name>
<dbReference type="InterPro" id="IPR055190">
    <property type="entry name" value="ATP-synt_VA_C"/>
</dbReference>
<dbReference type="PANTHER" id="PTHR15184">
    <property type="entry name" value="ATP SYNTHASE"/>
    <property type="match status" value="1"/>
</dbReference>
<dbReference type="EC" id="7.1.2.2" evidence="16"/>
<keyword evidence="19" id="KW-1185">Reference proteome</keyword>
<dbReference type="eggNOG" id="COG0055">
    <property type="taxonomic scope" value="Bacteria"/>
</dbReference>
<dbReference type="Pfam" id="PF22919">
    <property type="entry name" value="ATP-synt_VA_C"/>
    <property type="match status" value="1"/>
</dbReference>
<dbReference type="InterPro" id="IPR020003">
    <property type="entry name" value="ATPase_a/bsu_AS"/>
</dbReference>
<dbReference type="KEGG" id="csg:Cylst_4496"/>
<dbReference type="GO" id="GO:0005524">
    <property type="term" value="F:ATP binding"/>
    <property type="evidence" value="ECO:0007669"/>
    <property type="project" value="UniProtKB-UniRule"/>
</dbReference>
<evidence type="ECO:0000259" key="17">
    <source>
        <dbReference type="SMART" id="SM00382"/>
    </source>
</evidence>
<dbReference type="EMBL" id="CP003642">
    <property type="protein sequence ID" value="AFZ26575.1"/>
    <property type="molecule type" value="Genomic_DNA"/>
</dbReference>
<dbReference type="FunFam" id="3.40.50.300:FF:000026">
    <property type="entry name" value="ATP synthase subunit beta"/>
    <property type="match status" value="1"/>
</dbReference>
<dbReference type="FunFam" id="2.40.10.170:FF:000002">
    <property type="entry name" value="ATP synthase subunit beta, chloroplastic"/>
    <property type="match status" value="1"/>
</dbReference>
<evidence type="ECO:0000256" key="5">
    <source>
        <dbReference type="ARBA" id="ARBA00022781"/>
    </source>
</evidence>
<dbReference type="AlphaFoldDB" id="K9X1T4"/>
<dbReference type="CDD" id="cd18115">
    <property type="entry name" value="ATP-synt_F1_beta_N"/>
    <property type="match status" value="1"/>
</dbReference>
<dbReference type="HOGENOM" id="CLU_022398_0_2_3"/>
<evidence type="ECO:0000256" key="16">
    <source>
        <dbReference type="HAMAP-Rule" id="MF_01347"/>
    </source>
</evidence>
<evidence type="ECO:0000256" key="7">
    <source>
        <dbReference type="ARBA" id="ARBA00022967"/>
    </source>
</evidence>
<dbReference type="CDD" id="cd01133">
    <property type="entry name" value="F1-ATPase_beta_CD"/>
    <property type="match status" value="1"/>
</dbReference>
<dbReference type="PIRSF" id="PIRSF039072">
    <property type="entry name" value="ATPase_subunit_beta"/>
    <property type="match status" value="1"/>
</dbReference>
<dbReference type="InterPro" id="IPR005722">
    <property type="entry name" value="ATP_synth_F1_bsu"/>
</dbReference>
<evidence type="ECO:0000313" key="19">
    <source>
        <dbReference type="Proteomes" id="UP000010475"/>
    </source>
</evidence>
<dbReference type="InterPro" id="IPR004100">
    <property type="entry name" value="ATPase_F1/V1/A1_a/bsu_N"/>
</dbReference>
<dbReference type="SMART" id="SM00382">
    <property type="entry name" value="AAA"/>
    <property type="match status" value="1"/>
</dbReference>
<comment type="subcellular location">
    <subcellularLocation>
        <location evidence="16">Cellular thylakoid membrane</location>
        <topology evidence="16">Peripheral membrane protein</topology>
    </subcellularLocation>
    <subcellularLocation>
        <location evidence="1">Membrane</location>
        <topology evidence="1">Peripheral membrane protein</topology>
    </subcellularLocation>
    <subcellularLocation>
        <location evidence="15">Thylakoid</location>
    </subcellularLocation>
</comment>
<evidence type="ECO:0000313" key="18">
    <source>
        <dbReference type="EMBL" id="AFZ26575.1"/>
    </source>
</evidence>
<evidence type="ECO:0000256" key="14">
    <source>
        <dbReference type="ARBA" id="ARBA00037290"/>
    </source>
</evidence>
<keyword evidence="10 16" id="KW-0472">Membrane</keyword>
<comment type="catalytic activity">
    <reaction evidence="16">
        <text>ATP + H2O + 4 H(+)(in) = ADP + phosphate + 5 H(+)(out)</text>
        <dbReference type="Rhea" id="RHEA:57720"/>
        <dbReference type="ChEBI" id="CHEBI:15377"/>
        <dbReference type="ChEBI" id="CHEBI:15378"/>
        <dbReference type="ChEBI" id="CHEBI:30616"/>
        <dbReference type="ChEBI" id="CHEBI:43474"/>
        <dbReference type="ChEBI" id="CHEBI:456216"/>
        <dbReference type="EC" id="7.1.2.2"/>
    </reaction>
</comment>
<dbReference type="InterPro" id="IPR024034">
    <property type="entry name" value="ATPase_F1/V1_b/a_C"/>
</dbReference>
<evidence type="ECO:0000256" key="6">
    <source>
        <dbReference type="ARBA" id="ARBA00022840"/>
    </source>
</evidence>
<dbReference type="NCBIfam" id="TIGR01039">
    <property type="entry name" value="atpD"/>
    <property type="match status" value="1"/>
</dbReference>
<dbReference type="Gene3D" id="2.40.10.170">
    <property type="match status" value="1"/>
</dbReference>
<dbReference type="GO" id="GO:0031676">
    <property type="term" value="C:plasma membrane-derived thylakoid membrane"/>
    <property type="evidence" value="ECO:0007669"/>
    <property type="project" value="UniProtKB-SubCell"/>
</dbReference>
<sequence length="482" mass="51655">MVTTAEKTNIGFITQIIGPVVDVKFPGGKLPRIYNALTIKGTNEAGQTINLTVEVQQLLGDNQVRAVAMSTTDGLVRGLEVADTGAPISVPVGKATLGRILNVLGEPVDNQGPVNADTSLPIHRSAPKFTELETQPSVFETGIKVVDLLTPYRRGGKIGLFGGAGVGKTVIMMELINNIATQHGGVSVFAGVGERTREGNDLYNEMMESGVINKDSLNDSKIALVYGQMNEPPGARMRVGLSGLTIAEYFRDVSKQDVLLFIDNIFRFVQAGSEVSALLGRMPSAVGYQPTLGTDVGELQERITSTTEGSITSIQAVYVPADDLTDPAPATTFAHLDGTTVLSRGLASKGIYPAVDPLGSTSTMLQPNIVGDDHYNTARAVQSTLQRYKELQDIIAILGLDELSEEDRLIVARARKVERFLSQPFFVAEVFTGSPGKYVKLEDTIKGFKQILSGELDALPEQAFYLVGDINEAIAKAEKIKG</sequence>
<keyword evidence="5 16" id="KW-0375">Hydrogen ion transport</keyword>
<dbReference type="FunFam" id="3.40.50.12240:FF:000006">
    <property type="entry name" value="ATP synthase subunit beta"/>
    <property type="match status" value="1"/>
</dbReference>
<comment type="function">
    <text evidence="14 16">Produces ATP from ADP in the presence of a proton gradient across the membrane. The catalytic sites are hosted primarily by the beta subunits.</text>
</comment>
<evidence type="ECO:0000256" key="12">
    <source>
        <dbReference type="ARBA" id="ARBA00023310"/>
    </source>
</evidence>
<keyword evidence="9 16" id="KW-0793">Thylakoid</keyword>
<dbReference type="Gene3D" id="3.40.50.300">
    <property type="entry name" value="P-loop containing nucleotide triphosphate hydrolases"/>
    <property type="match status" value="1"/>
</dbReference>
<keyword evidence="7 16" id="KW-1278">Translocase</keyword>
<dbReference type="Gene3D" id="1.10.1140.10">
    <property type="entry name" value="Bovine Mitochondrial F1-atpase, Atp Synthase Beta Chain, Chain D, domain 3"/>
    <property type="match status" value="1"/>
</dbReference>
<evidence type="ECO:0000256" key="15">
    <source>
        <dbReference type="ARBA" id="ARBA00060385"/>
    </source>
</evidence>
<dbReference type="GO" id="GO:0046933">
    <property type="term" value="F:proton-transporting ATP synthase activity, rotational mechanism"/>
    <property type="evidence" value="ECO:0007669"/>
    <property type="project" value="UniProtKB-UniRule"/>
</dbReference>
<dbReference type="InterPro" id="IPR003593">
    <property type="entry name" value="AAA+_ATPase"/>
</dbReference>
<dbReference type="InterPro" id="IPR036121">
    <property type="entry name" value="ATPase_F1/V1/A1_a/bsu_N_sf"/>
</dbReference>
<keyword evidence="8 16" id="KW-0406">Ion transport</keyword>
<accession>K9X1T4</accession>
<organism evidence="18 19">
    <name type="scientific">Cylindrospermum stagnale PCC 7417</name>
    <dbReference type="NCBI Taxonomy" id="56107"/>
    <lineage>
        <taxon>Bacteria</taxon>
        <taxon>Bacillati</taxon>
        <taxon>Cyanobacteriota</taxon>
        <taxon>Cyanophyceae</taxon>
        <taxon>Nostocales</taxon>
        <taxon>Nostocaceae</taxon>
        <taxon>Cylindrospermum</taxon>
    </lineage>
</organism>
<evidence type="ECO:0000256" key="2">
    <source>
        <dbReference type="ARBA" id="ARBA00008936"/>
    </source>
</evidence>
<dbReference type="PATRIC" id="fig|56107.3.peg.4935"/>
<comment type="subunit">
    <text evidence="13">F-type ATPases have 2 components, CF(1) - the catalytic core - and CF(0) - the membrane proton channel. CF(1) has five subunits: alpha(3), beta(3), gamma(1), delta(1), epsilon(1). CF(0) has four main subunits: a(1), b(1), b'(1) and c(9-12).</text>
</comment>
<protein>
    <recommendedName>
        <fullName evidence="16">ATP synthase subunit beta</fullName>
        <ecNumber evidence="16">7.1.2.2</ecNumber>
    </recommendedName>
    <alternativeName>
        <fullName evidence="16">ATP synthase F1 sector subunit beta</fullName>
    </alternativeName>
    <alternativeName>
        <fullName evidence="16">F-ATPase subunit beta</fullName>
    </alternativeName>
</protein>
<dbReference type="Pfam" id="PF00006">
    <property type="entry name" value="ATP-synt_ab"/>
    <property type="match status" value="1"/>
</dbReference>
<evidence type="ECO:0000256" key="13">
    <source>
        <dbReference type="ARBA" id="ARBA00026013"/>
    </source>
</evidence>
<keyword evidence="6 16" id="KW-0067">ATP-binding</keyword>